<evidence type="ECO:0000259" key="10">
    <source>
        <dbReference type="Pfam" id="PF01699"/>
    </source>
</evidence>
<dbReference type="GO" id="GO:0015369">
    <property type="term" value="F:calcium:proton antiporter activity"/>
    <property type="evidence" value="ECO:0007669"/>
    <property type="project" value="UniProtKB-UniRule"/>
</dbReference>
<evidence type="ECO:0000256" key="8">
    <source>
        <dbReference type="ARBA" id="ARBA00023136"/>
    </source>
</evidence>
<feature type="transmembrane region" description="Helical" evidence="9">
    <location>
        <begin position="241"/>
        <end position="262"/>
    </location>
</feature>
<feature type="transmembrane region" description="Helical" evidence="9">
    <location>
        <begin position="59"/>
        <end position="82"/>
    </location>
</feature>
<dbReference type="AlphaFoldDB" id="A0A9X1V7S2"/>
<feature type="transmembrane region" description="Helical" evidence="9">
    <location>
        <begin position="94"/>
        <end position="115"/>
    </location>
</feature>
<sequence>MQGRWWQIAMAVAIAILAYVLDRLPLNPTLQFVIVAFAIVYFARIIGRETGILGELFGSSIGALLGATFGNAVELLISVIALVHGMTTLVKASIVGSILANLLLTLGISMIVGGMRRQVQTFNQIKAGVNSVMLFVAVIGLTIMSIESLVQPHISGKEPLSIGIAIVFLVVYILGFVFSLFTHRTYLAAGDQGEHSKASKEPVWPHILALIATTVVIAFLSDEIVAILTPLAVQLHLTQEFVGLIFVPLIGAAPEFFTAILLARNNRMDGSVEIAVGSSLQVALFVAPVLVLIGHAMGRPLTLVFTAAEVIVIFLATILVSLVSLDGESHWYEGLMVAATYIIFAMLFFFT</sequence>
<feature type="transmembrane region" description="Helical" evidence="9">
    <location>
        <begin position="303"/>
        <end position="325"/>
    </location>
</feature>
<feature type="domain" description="Sodium/calcium exchanger membrane region" evidence="10">
    <location>
        <begin position="207"/>
        <end position="349"/>
    </location>
</feature>
<keyword evidence="8 9" id="KW-0472">Membrane</keyword>
<feature type="transmembrane region" description="Helical" evidence="9">
    <location>
        <begin position="162"/>
        <end position="182"/>
    </location>
</feature>
<feature type="transmembrane region" description="Helical" evidence="9">
    <location>
        <begin position="274"/>
        <end position="297"/>
    </location>
</feature>
<keyword evidence="3 9" id="KW-0109">Calcium transport</keyword>
<dbReference type="Pfam" id="PF01699">
    <property type="entry name" value="Na_Ca_ex"/>
    <property type="match status" value="2"/>
</dbReference>
<dbReference type="PANTHER" id="PTHR31503">
    <property type="entry name" value="VACUOLAR CALCIUM ION TRANSPORTER"/>
    <property type="match status" value="1"/>
</dbReference>
<evidence type="ECO:0000256" key="2">
    <source>
        <dbReference type="ARBA" id="ARBA00022448"/>
    </source>
</evidence>
<feature type="domain" description="Sodium/calcium exchanger membrane region" evidence="10">
    <location>
        <begin position="30"/>
        <end position="180"/>
    </location>
</feature>
<keyword evidence="6 9" id="KW-1133">Transmembrane helix</keyword>
<reference evidence="11" key="1">
    <citation type="submission" date="2022-03" db="EMBL/GenBank/DDBJ databases">
        <title>Draft Genome Sequence of Firmicute Strain S0AB, a Heterotrophic Iron/Sulfur-Oxidizing Extreme Acidophile.</title>
        <authorList>
            <person name="Vergara E."/>
            <person name="Pakostova E."/>
            <person name="Johnson D.B."/>
            <person name="Holmes D.S."/>
        </authorList>
    </citation>
    <scope>NUCLEOTIDE SEQUENCE</scope>
    <source>
        <strain evidence="11">S0AB</strain>
    </source>
</reference>
<evidence type="ECO:0000313" key="12">
    <source>
        <dbReference type="Proteomes" id="UP001139263"/>
    </source>
</evidence>
<dbReference type="EMBL" id="JALBUF010000002">
    <property type="protein sequence ID" value="MCI0182834.1"/>
    <property type="molecule type" value="Genomic_DNA"/>
</dbReference>
<organism evidence="11 12">
    <name type="scientific">Sulfoacidibacillus ferrooxidans</name>
    <dbReference type="NCBI Taxonomy" id="2005001"/>
    <lineage>
        <taxon>Bacteria</taxon>
        <taxon>Bacillati</taxon>
        <taxon>Bacillota</taxon>
        <taxon>Bacilli</taxon>
        <taxon>Bacillales</taxon>
        <taxon>Alicyclobacillaceae</taxon>
        <taxon>Sulfoacidibacillus</taxon>
    </lineage>
</organism>
<evidence type="ECO:0000256" key="1">
    <source>
        <dbReference type="ARBA" id="ARBA00004127"/>
    </source>
</evidence>
<keyword evidence="7 9" id="KW-0406">Ion transport</keyword>
<feature type="transmembrane region" description="Helical" evidence="9">
    <location>
        <begin position="203"/>
        <end position="221"/>
    </location>
</feature>
<evidence type="ECO:0000256" key="3">
    <source>
        <dbReference type="ARBA" id="ARBA00022568"/>
    </source>
</evidence>
<keyword evidence="2 9" id="KW-0813">Transport</keyword>
<evidence type="ECO:0000256" key="5">
    <source>
        <dbReference type="ARBA" id="ARBA00022837"/>
    </source>
</evidence>
<comment type="caution">
    <text evidence="11">The sequence shown here is derived from an EMBL/GenBank/DDBJ whole genome shotgun (WGS) entry which is preliminary data.</text>
</comment>
<feature type="transmembrane region" description="Helical" evidence="9">
    <location>
        <begin position="28"/>
        <end position="47"/>
    </location>
</feature>
<dbReference type="InterPro" id="IPR004798">
    <property type="entry name" value="CAX-like"/>
</dbReference>
<keyword evidence="12" id="KW-1185">Reference proteome</keyword>
<gene>
    <name evidence="11" type="ORF">MM817_01103</name>
</gene>
<evidence type="ECO:0000256" key="7">
    <source>
        <dbReference type="ARBA" id="ARBA00023065"/>
    </source>
</evidence>
<keyword evidence="5 9" id="KW-0106">Calcium</keyword>
<proteinExistence type="inferred from homology"/>
<dbReference type="InterPro" id="IPR004837">
    <property type="entry name" value="NaCa_Exmemb"/>
</dbReference>
<name>A0A9X1V7S2_9BACL</name>
<accession>A0A9X1V7S2</accession>
<dbReference type="Proteomes" id="UP001139263">
    <property type="component" value="Unassembled WGS sequence"/>
</dbReference>
<dbReference type="PANTHER" id="PTHR31503:SF22">
    <property type="entry name" value="VACUOLAR CALCIUM ION TRANSPORTER"/>
    <property type="match status" value="1"/>
</dbReference>
<evidence type="ECO:0000256" key="9">
    <source>
        <dbReference type="RuleBase" id="RU365028"/>
    </source>
</evidence>
<dbReference type="GO" id="GO:0016020">
    <property type="term" value="C:membrane"/>
    <property type="evidence" value="ECO:0007669"/>
    <property type="project" value="InterPro"/>
</dbReference>
<dbReference type="InterPro" id="IPR044880">
    <property type="entry name" value="NCX_ion-bd_dom_sf"/>
</dbReference>
<comment type="function">
    <text evidence="9">Ca(+)/H(+) antiporter that extrudes calcium in exchange for external protons.</text>
</comment>
<evidence type="ECO:0000256" key="4">
    <source>
        <dbReference type="ARBA" id="ARBA00022692"/>
    </source>
</evidence>
<protein>
    <recommendedName>
        <fullName evidence="9">Ca(2+)/H(+) antiporter</fullName>
    </recommendedName>
</protein>
<dbReference type="GO" id="GO:0012505">
    <property type="term" value="C:endomembrane system"/>
    <property type="evidence" value="ECO:0007669"/>
    <property type="project" value="UniProtKB-SubCell"/>
</dbReference>
<dbReference type="NCBIfam" id="TIGR00378">
    <property type="entry name" value="cax"/>
    <property type="match status" value="1"/>
</dbReference>
<feature type="transmembrane region" description="Helical" evidence="9">
    <location>
        <begin position="127"/>
        <end position="150"/>
    </location>
</feature>
<keyword evidence="4 9" id="KW-0812">Transmembrane</keyword>
<feature type="transmembrane region" description="Helical" evidence="9">
    <location>
        <begin position="332"/>
        <end position="350"/>
    </location>
</feature>
<keyword evidence="9" id="KW-0050">Antiport</keyword>
<dbReference type="InterPro" id="IPR004713">
    <property type="entry name" value="CaH_exchang"/>
</dbReference>
<evidence type="ECO:0000256" key="6">
    <source>
        <dbReference type="ARBA" id="ARBA00022989"/>
    </source>
</evidence>
<evidence type="ECO:0000313" key="11">
    <source>
        <dbReference type="EMBL" id="MCI0182834.1"/>
    </source>
</evidence>
<dbReference type="RefSeq" id="WP_241712437.1">
    <property type="nucleotide sequence ID" value="NZ_JALBUF010000002.1"/>
</dbReference>
<dbReference type="GO" id="GO:0006874">
    <property type="term" value="P:intracellular calcium ion homeostasis"/>
    <property type="evidence" value="ECO:0007669"/>
    <property type="project" value="TreeGrafter"/>
</dbReference>
<feature type="transmembrane region" description="Helical" evidence="9">
    <location>
        <begin position="5"/>
        <end position="22"/>
    </location>
</feature>
<dbReference type="Gene3D" id="1.20.1420.30">
    <property type="entry name" value="NCX, central ion-binding region"/>
    <property type="match status" value="1"/>
</dbReference>
<comment type="similarity">
    <text evidence="9">Belongs to the Ca(2+):cation antiporter (CaCA) (TC 2.A.19) family.</text>
</comment>
<comment type="subcellular location">
    <subcellularLocation>
        <location evidence="1">Endomembrane system</location>
        <topology evidence="1">Multi-pass membrane protein</topology>
    </subcellularLocation>
</comment>